<evidence type="ECO:0000313" key="2">
    <source>
        <dbReference type="Proteomes" id="UP000814033"/>
    </source>
</evidence>
<sequence>MAHQGNINVNITLALPGLYIIHMPDWWAQSPQAPAPSPLRATPVGTSAFAPAPSYHPAAAPAPAYAAFAHAPNAPALWLPLPVLPAAAPAPAAADPAPGATTSTGLPTFVAPIPTAVRAAPAFLTDRLPPSVPFEAPPESPILYAGASPVTFATVPPSGAPRSPPPASALSTVVAPTAPSPASAMSGAVWVGDVPLMPLTPAPRPQARPRRGSSCPPPSPSPIPPPMSPFGGEPFDSGLMPNAVPSWCIINGAPRAPSFRQSASRTVPTTAAASTAKYPPHQHPMRCNSTEPSWKREARKRKQREETAKRWGAPASEWVWKNGGIAWDPDRAALLRKKRGMASERRAFGGPQRAPAGPPSVTTQMVRNAIAAVSGWNGWNGEPWGVSGWGNGGEGDAWGGSGWDGWNDGAWGGGSAAVDESSSSESG</sequence>
<proteinExistence type="predicted"/>
<name>A0ACB8R5H9_9AGAM</name>
<keyword evidence="2" id="KW-1185">Reference proteome</keyword>
<dbReference type="EMBL" id="MU276324">
    <property type="protein sequence ID" value="KAI0039299.1"/>
    <property type="molecule type" value="Genomic_DNA"/>
</dbReference>
<comment type="caution">
    <text evidence="1">The sequence shown here is derived from an EMBL/GenBank/DDBJ whole genome shotgun (WGS) entry which is preliminary data.</text>
</comment>
<organism evidence="1 2">
    <name type="scientific">Auriscalpium vulgare</name>
    <dbReference type="NCBI Taxonomy" id="40419"/>
    <lineage>
        <taxon>Eukaryota</taxon>
        <taxon>Fungi</taxon>
        <taxon>Dikarya</taxon>
        <taxon>Basidiomycota</taxon>
        <taxon>Agaricomycotina</taxon>
        <taxon>Agaricomycetes</taxon>
        <taxon>Russulales</taxon>
        <taxon>Auriscalpiaceae</taxon>
        <taxon>Auriscalpium</taxon>
    </lineage>
</organism>
<gene>
    <name evidence="1" type="ORF">FA95DRAFT_1577687</name>
</gene>
<accession>A0ACB8R5H9</accession>
<evidence type="ECO:0000313" key="1">
    <source>
        <dbReference type="EMBL" id="KAI0039299.1"/>
    </source>
</evidence>
<dbReference type="Proteomes" id="UP000814033">
    <property type="component" value="Unassembled WGS sequence"/>
</dbReference>
<protein>
    <submittedName>
        <fullName evidence="1">Uncharacterized protein</fullName>
    </submittedName>
</protein>
<reference evidence="1" key="1">
    <citation type="submission" date="2021-02" db="EMBL/GenBank/DDBJ databases">
        <authorList>
            <consortium name="DOE Joint Genome Institute"/>
            <person name="Ahrendt S."/>
            <person name="Looney B.P."/>
            <person name="Miyauchi S."/>
            <person name="Morin E."/>
            <person name="Drula E."/>
            <person name="Courty P.E."/>
            <person name="Chicoki N."/>
            <person name="Fauchery L."/>
            <person name="Kohler A."/>
            <person name="Kuo A."/>
            <person name="Labutti K."/>
            <person name="Pangilinan J."/>
            <person name="Lipzen A."/>
            <person name="Riley R."/>
            <person name="Andreopoulos W."/>
            <person name="He G."/>
            <person name="Johnson J."/>
            <person name="Barry K.W."/>
            <person name="Grigoriev I.V."/>
            <person name="Nagy L."/>
            <person name="Hibbett D."/>
            <person name="Henrissat B."/>
            <person name="Matheny P.B."/>
            <person name="Labbe J."/>
            <person name="Martin F."/>
        </authorList>
    </citation>
    <scope>NUCLEOTIDE SEQUENCE</scope>
    <source>
        <strain evidence="1">FP105234-sp</strain>
    </source>
</reference>
<reference evidence="1" key="2">
    <citation type="journal article" date="2022" name="New Phytol.">
        <title>Evolutionary transition to the ectomycorrhizal habit in the genomes of a hyperdiverse lineage of mushroom-forming fungi.</title>
        <authorList>
            <person name="Looney B."/>
            <person name="Miyauchi S."/>
            <person name="Morin E."/>
            <person name="Drula E."/>
            <person name="Courty P.E."/>
            <person name="Kohler A."/>
            <person name="Kuo A."/>
            <person name="LaButti K."/>
            <person name="Pangilinan J."/>
            <person name="Lipzen A."/>
            <person name="Riley R."/>
            <person name="Andreopoulos W."/>
            <person name="He G."/>
            <person name="Johnson J."/>
            <person name="Nolan M."/>
            <person name="Tritt A."/>
            <person name="Barry K.W."/>
            <person name="Grigoriev I.V."/>
            <person name="Nagy L.G."/>
            <person name="Hibbett D."/>
            <person name="Henrissat B."/>
            <person name="Matheny P.B."/>
            <person name="Labbe J."/>
            <person name="Martin F.M."/>
        </authorList>
    </citation>
    <scope>NUCLEOTIDE SEQUENCE</scope>
    <source>
        <strain evidence="1">FP105234-sp</strain>
    </source>
</reference>